<reference evidence="2" key="1">
    <citation type="journal article" date="2014" name="Science">
        <title>Ancient hybridizations among the ancestral genomes of bread wheat.</title>
        <authorList>
            <consortium name="International Wheat Genome Sequencing Consortium,"/>
            <person name="Marcussen T."/>
            <person name="Sandve S.R."/>
            <person name="Heier L."/>
            <person name="Spannagl M."/>
            <person name="Pfeifer M."/>
            <person name="Jakobsen K.S."/>
            <person name="Wulff B.B."/>
            <person name="Steuernagel B."/>
            <person name="Mayer K.F."/>
            <person name="Olsen O.A."/>
        </authorList>
    </citation>
    <scope>NUCLEOTIDE SEQUENCE [LARGE SCALE GENOMIC DNA]</scope>
    <source>
        <strain evidence="2">cv. AL8/78</strain>
    </source>
</reference>
<name>A0A453BSL6_AEGTS</name>
<reference evidence="1" key="4">
    <citation type="submission" date="2019-03" db="UniProtKB">
        <authorList>
            <consortium name="EnsemblPlants"/>
        </authorList>
    </citation>
    <scope>IDENTIFICATION</scope>
</reference>
<accession>A0A453BSL6</accession>
<keyword evidence="2" id="KW-1185">Reference proteome</keyword>
<evidence type="ECO:0000313" key="1">
    <source>
        <dbReference type="EnsemblPlants" id="AET2Gv20621700.11"/>
    </source>
</evidence>
<dbReference type="Gramene" id="AET2Gv20621700.11">
    <property type="protein sequence ID" value="AET2Gv20621700.11"/>
    <property type="gene ID" value="AET2Gv20621700"/>
</dbReference>
<reference evidence="1" key="5">
    <citation type="journal article" date="2021" name="G3 (Bethesda)">
        <title>Aegilops tauschii genome assembly Aet v5.0 features greater sequence contiguity and improved annotation.</title>
        <authorList>
            <person name="Wang L."/>
            <person name="Zhu T."/>
            <person name="Rodriguez J.C."/>
            <person name="Deal K.R."/>
            <person name="Dubcovsky J."/>
            <person name="McGuire P.E."/>
            <person name="Lux T."/>
            <person name="Spannagl M."/>
            <person name="Mayer K.F.X."/>
            <person name="Baldrich P."/>
            <person name="Meyers B.C."/>
            <person name="Huo N."/>
            <person name="Gu Y.Q."/>
            <person name="Zhou H."/>
            <person name="Devos K.M."/>
            <person name="Bennetzen J.L."/>
            <person name="Unver T."/>
            <person name="Budak H."/>
            <person name="Gulick P.J."/>
            <person name="Galiba G."/>
            <person name="Kalapos B."/>
            <person name="Nelson D.R."/>
            <person name="Li P."/>
            <person name="You F.M."/>
            <person name="Luo M.C."/>
            <person name="Dvorak J."/>
        </authorList>
    </citation>
    <scope>NUCLEOTIDE SEQUENCE [LARGE SCALE GENOMIC DNA]</scope>
    <source>
        <strain evidence="1">cv. AL8/78</strain>
    </source>
</reference>
<protein>
    <submittedName>
        <fullName evidence="1">Uncharacterized protein</fullName>
    </submittedName>
</protein>
<dbReference type="EnsemblPlants" id="AET2Gv20621700.11">
    <property type="protein sequence ID" value="AET2Gv20621700.11"/>
    <property type="gene ID" value="AET2Gv20621700"/>
</dbReference>
<dbReference type="AlphaFoldDB" id="A0A453BSL6"/>
<dbReference type="Proteomes" id="UP000015105">
    <property type="component" value="Chromosome 2D"/>
</dbReference>
<organism evidence="1 2">
    <name type="scientific">Aegilops tauschii subsp. strangulata</name>
    <name type="common">Goatgrass</name>
    <dbReference type="NCBI Taxonomy" id="200361"/>
    <lineage>
        <taxon>Eukaryota</taxon>
        <taxon>Viridiplantae</taxon>
        <taxon>Streptophyta</taxon>
        <taxon>Embryophyta</taxon>
        <taxon>Tracheophyta</taxon>
        <taxon>Spermatophyta</taxon>
        <taxon>Magnoliopsida</taxon>
        <taxon>Liliopsida</taxon>
        <taxon>Poales</taxon>
        <taxon>Poaceae</taxon>
        <taxon>BOP clade</taxon>
        <taxon>Pooideae</taxon>
        <taxon>Triticodae</taxon>
        <taxon>Triticeae</taxon>
        <taxon>Triticinae</taxon>
        <taxon>Aegilops</taxon>
    </lineage>
</organism>
<reference evidence="2" key="2">
    <citation type="journal article" date="2017" name="Nat. Plants">
        <title>The Aegilops tauschii genome reveals multiple impacts of transposons.</title>
        <authorList>
            <person name="Zhao G."/>
            <person name="Zou C."/>
            <person name="Li K."/>
            <person name="Wang K."/>
            <person name="Li T."/>
            <person name="Gao L."/>
            <person name="Zhang X."/>
            <person name="Wang H."/>
            <person name="Yang Z."/>
            <person name="Liu X."/>
            <person name="Jiang W."/>
            <person name="Mao L."/>
            <person name="Kong X."/>
            <person name="Jiao Y."/>
            <person name="Jia J."/>
        </authorList>
    </citation>
    <scope>NUCLEOTIDE SEQUENCE [LARGE SCALE GENOMIC DNA]</scope>
    <source>
        <strain evidence="2">cv. AL8/78</strain>
    </source>
</reference>
<proteinExistence type="predicted"/>
<sequence>LFSGRVVVPQLDPGSSRIVYDNNGLISGVAPVTGLLRSSPAKFACHIPI</sequence>
<reference evidence="1" key="3">
    <citation type="journal article" date="2017" name="Nature">
        <title>Genome sequence of the progenitor of the wheat D genome Aegilops tauschii.</title>
        <authorList>
            <person name="Luo M.C."/>
            <person name="Gu Y.Q."/>
            <person name="Puiu D."/>
            <person name="Wang H."/>
            <person name="Twardziok S.O."/>
            <person name="Deal K.R."/>
            <person name="Huo N."/>
            <person name="Zhu T."/>
            <person name="Wang L."/>
            <person name="Wang Y."/>
            <person name="McGuire P.E."/>
            <person name="Liu S."/>
            <person name="Long H."/>
            <person name="Ramasamy R.K."/>
            <person name="Rodriguez J.C."/>
            <person name="Van S.L."/>
            <person name="Yuan L."/>
            <person name="Wang Z."/>
            <person name="Xia Z."/>
            <person name="Xiao L."/>
            <person name="Anderson O.D."/>
            <person name="Ouyang S."/>
            <person name="Liang Y."/>
            <person name="Zimin A.V."/>
            <person name="Pertea G."/>
            <person name="Qi P."/>
            <person name="Bennetzen J.L."/>
            <person name="Dai X."/>
            <person name="Dawson M.W."/>
            <person name="Muller H.G."/>
            <person name="Kugler K."/>
            <person name="Rivarola-Duarte L."/>
            <person name="Spannagl M."/>
            <person name="Mayer K.F.X."/>
            <person name="Lu F.H."/>
            <person name="Bevan M.W."/>
            <person name="Leroy P."/>
            <person name="Li P."/>
            <person name="You F.M."/>
            <person name="Sun Q."/>
            <person name="Liu Z."/>
            <person name="Lyons E."/>
            <person name="Wicker T."/>
            <person name="Salzberg S.L."/>
            <person name="Devos K.M."/>
            <person name="Dvorak J."/>
        </authorList>
    </citation>
    <scope>NUCLEOTIDE SEQUENCE [LARGE SCALE GENOMIC DNA]</scope>
    <source>
        <strain evidence="1">cv. AL8/78</strain>
    </source>
</reference>
<evidence type="ECO:0000313" key="2">
    <source>
        <dbReference type="Proteomes" id="UP000015105"/>
    </source>
</evidence>